<dbReference type="InterPro" id="IPR001387">
    <property type="entry name" value="Cro/C1-type_HTH"/>
</dbReference>
<dbReference type="GO" id="GO:0003677">
    <property type="term" value="F:DNA binding"/>
    <property type="evidence" value="ECO:0007669"/>
    <property type="project" value="InterPro"/>
</dbReference>
<feature type="domain" description="HTH cro/C1-type" evidence="1">
    <location>
        <begin position="24"/>
        <end position="63"/>
    </location>
</feature>
<dbReference type="AlphaFoldDB" id="A0A1H2I1L7"/>
<dbReference type="CDD" id="cd00093">
    <property type="entry name" value="HTH_XRE"/>
    <property type="match status" value="1"/>
</dbReference>
<dbReference type="Proteomes" id="UP000182977">
    <property type="component" value="Chromosome I"/>
</dbReference>
<dbReference type="Pfam" id="PF19054">
    <property type="entry name" value="DUF5753"/>
    <property type="match status" value="1"/>
</dbReference>
<gene>
    <name evidence="2" type="ORF">SAMN04488563_1382</name>
</gene>
<dbReference type="EMBL" id="LT629791">
    <property type="protein sequence ID" value="SDU38041.1"/>
    <property type="molecule type" value="Genomic_DNA"/>
</dbReference>
<dbReference type="Gene3D" id="1.10.260.40">
    <property type="entry name" value="lambda repressor-like DNA-binding domains"/>
    <property type="match status" value="1"/>
</dbReference>
<protein>
    <submittedName>
        <fullName evidence="2">Helix-turn-helix domain-containing protein</fullName>
    </submittedName>
</protein>
<sequence>MMLTMPASPSSSAQAARKRLADKLRELRVERGISGVEFSRQAGWSGSSMVSLVEKGRRTISPDHVRLWCRICEASPRRTEELLAEQAAVAGTWVTYQQLNRGGLRKAQESVRDLYEGLSLYRSYQTKVIPGLLQTEAYTTAALTMIRREQGVEVDDVADAVAERMDRQNVLRRPDARWVFVFEEAVLRYRPFAAEVHAAQLRHLLAVMRRPTVSVGVIPMDADRRNMSPDESFNITDTRLVSVELVSGFLSVTDPAEVAMYSAAWERLFALAVHGDRAASLIRAAQASLS</sequence>
<reference evidence="3" key="1">
    <citation type="submission" date="2016-10" db="EMBL/GenBank/DDBJ databases">
        <authorList>
            <person name="Varghese N."/>
            <person name="Submissions S."/>
        </authorList>
    </citation>
    <scope>NUCLEOTIDE SEQUENCE [LARGE SCALE GENOMIC DNA]</scope>
    <source>
        <strain evidence="3">DSM 45079</strain>
    </source>
</reference>
<accession>A0A1H2I1L7</accession>
<dbReference type="STRING" id="419479.SAMN04488563_1382"/>
<organism evidence="2 3">
    <name type="scientific">Jiangella alkaliphila</name>
    <dbReference type="NCBI Taxonomy" id="419479"/>
    <lineage>
        <taxon>Bacteria</taxon>
        <taxon>Bacillati</taxon>
        <taxon>Actinomycetota</taxon>
        <taxon>Actinomycetes</taxon>
        <taxon>Jiangellales</taxon>
        <taxon>Jiangellaceae</taxon>
        <taxon>Jiangella</taxon>
    </lineage>
</organism>
<dbReference type="SUPFAM" id="SSF47413">
    <property type="entry name" value="lambda repressor-like DNA-binding domains"/>
    <property type="match status" value="1"/>
</dbReference>
<dbReference type="SMART" id="SM00530">
    <property type="entry name" value="HTH_XRE"/>
    <property type="match status" value="1"/>
</dbReference>
<evidence type="ECO:0000313" key="3">
    <source>
        <dbReference type="Proteomes" id="UP000182977"/>
    </source>
</evidence>
<dbReference type="InterPro" id="IPR043917">
    <property type="entry name" value="DUF5753"/>
</dbReference>
<evidence type="ECO:0000259" key="1">
    <source>
        <dbReference type="PROSITE" id="PS50943"/>
    </source>
</evidence>
<evidence type="ECO:0000313" key="2">
    <source>
        <dbReference type="EMBL" id="SDU38041.1"/>
    </source>
</evidence>
<name>A0A1H2I1L7_9ACTN</name>
<proteinExistence type="predicted"/>
<dbReference type="Pfam" id="PF13560">
    <property type="entry name" value="HTH_31"/>
    <property type="match status" value="1"/>
</dbReference>
<dbReference type="PROSITE" id="PS50943">
    <property type="entry name" value="HTH_CROC1"/>
    <property type="match status" value="1"/>
</dbReference>
<keyword evidence="3" id="KW-1185">Reference proteome</keyword>
<dbReference type="InterPro" id="IPR010982">
    <property type="entry name" value="Lambda_DNA-bd_dom_sf"/>
</dbReference>